<dbReference type="Gene3D" id="1.20.58.70">
    <property type="match status" value="1"/>
</dbReference>
<evidence type="ECO:0000256" key="1">
    <source>
        <dbReference type="ARBA" id="ARBA00022927"/>
    </source>
</evidence>
<dbReference type="AlphaFoldDB" id="A0ABD1SN13"/>
<evidence type="ECO:0000313" key="3">
    <source>
        <dbReference type="EMBL" id="KAL2501733.1"/>
    </source>
</evidence>
<feature type="domain" description="Syntaxin N-terminal" evidence="2">
    <location>
        <begin position="38"/>
        <end position="100"/>
    </location>
</feature>
<name>A0ABD1SN13_9LAMI</name>
<accession>A0ABD1SN13</accession>
<dbReference type="EMBL" id="JBFOLJ010000010">
    <property type="protein sequence ID" value="KAL2501733.1"/>
    <property type="molecule type" value="Genomic_DNA"/>
</dbReference>
<comment type="caution">
    <text evidence="3">The sequence shown here is derived from an EMBL/GenBank/DDBJ whole genome shotgun (WGS) entry which is preliminary data.</text>
</comment>
<dbReference type="InterPro" id="IPR010989">
    <property type="entry name" value="SNARE"/>
</dbReference>
<sequence>MDDIFSGTFSCFWDKDQSPSPNSYVIEMTQSSSIGGVNFNSFFEDVEAIKEELWDLKNLYSQLQAAHEQSKTLHNAKTVKERQEKMDNDIAKSLKKAKMFKV</sequence>
<keyword evidence="4" id="KW-1185">Reference proteome</keyword>
<dbReference type="SUPFAM" id="SSF47661">
    <property type="entry name" value="t-snare proteins"/>
    <property type="match status" value="1"/>
</dbReference>
<proteinExistence type="predicted"/>
<keyword evidence="1" id="KW-0813">Transport</keyword>
<evidence type="ECO:0000259" key="2">
    <source>
        <dbReference type="Pfam" id="PF00804"/>
    </source>
</evidence>
<dbReference type="Proteomes" id="UP001604277">
    <property type="component" value="Unassembled WGS sequence"/>
</dbReference>
<keyword evidence="1" id="KW-0653">Protein transport</keyword>
<dbReference type="InterPro" id="IPR006011">
    <property type="entry name" value="Syntaxin_N"/>
</dbReference>
<reference evidence="4" key="1">
    <citation type="submission" date="2024-07" db="EMBL/GenBank/DDBJ databases">
        <title>Two chromosome-level genome assemblies of Korean endemic species Abeliophyllum distichum and Forsythia ovata (Oleaceae).</title>
        <authorList>
            <person name="Jang H."/>
        </authorList>
    </citation>
    <scope>NUCLEOTIDE SEQUENCE [LARGE SCALE GENOMIC DNA]</scope>
</reference>
<evidence type="ECO:0000313" key="4">
    <source>
        <dbReference type="Proteomes" id="UP001604277"/>
    </source>
</evidence>
<gene>
    <name evidence="3" type="ORF">Fot_35581</name>
</gene>
<dbReference type="Pfam" id="PF00804">
    <property type="entry name" value="Syntaxin"/>
    <property type="match status" value="1"/>
</dbReference>
<dbReference type="GO" id="GO:0015031">
    <property type="term" value="P:protein transport"/>
    <property type="evidence" value="ECO:0007669"/>
    <property type="project" value="UniProtKB-KW"/>
</dbReference>
<organism evidence="3 4">
    <name type="scientific">Forsythia ovata</name>
    <dbReference type="NCBI Taxonomy" id="205694"/>
    <lineage>
        <taxon>Eukaryota</taxon>
        <taxon>Viridiplantae</taxon>
        <taxon>Streptophyta</taxon>
        <taxon>Embryophyta</taxon>
        <taxon>Tracheophyta</taxon>
        <taxon>Spermatophyta</taxon>
        <taxon>Magnoliopsida</taxon>
        <taxon>eudicotyledons</taxon>
        <taxon>Gunneridae</taxon>
        <taxon>Pentapetalae</taxon>
        <taxon>asterids</taxon>
        <taxon>lamiids</taxon>
        <taxon>Lamiales</taxon>
        <taxon>Oleaceae</taxon>
        <taxon>Forsythieae</taxon>
        <taxon>Forsythia</taxon>
    </lineage>
</organism>
<protein>
    <submittedName>
        <fullName evidence="3">Syntaxin</fullName>
    </submittedName>
</protein>